<name>A0AAN8BQC8_9TELE</name>
<evidence type="ECO:0000313" key="1">
    <source>
        <dbReference type="EMBL" id="KAK5889257.1"/>
    </source>
</evidence>
<sequence>MQGKDYNWSTEPEQLGLKERERGQQLAHGAHRWSLWMGSGGAWSGISDGLVDDSQALSTSYTYSEC</sequence>
<keyword evidence="2" id="KW-1185">Reference proteome</keyword>
<organism evidence="1 2">
    <name type="scientific">Champsocephalus esox</name>
    <name type="common">pike icefish</name>
    <dbReference type="NCBI Taxonomy" id="159716"/>
    <lineage>
        <taxon>Eukaryota</taxon>
        <taxon>Metazoa</taxon>
        <taxon>Chordata</taxon>
        <taxon>Craniata</taxon>
        <taxon>Vertebrata</taxon>
        <taxon>Euteleostomi</taxon>
        <taxon>Actinopterygii</taxon>
        <taxon>Neopterygii</taxon>
        <taxon>Teleostei</taxon>
        <taxon>Neoteleostei</taxon>
        <taxon>Acanthomorphata</taxon>
        <taxon>Eupercaria</taxon>
        <taxon>Perciformes</taxon>
        <taxon>Notothenioidei</taxon>
        <taxon>Channichthyidae</taxon>
        <taxon>Champsocephalus</taxon>
    </lineage>
</organism>
<dbReference type="AlphaFoldDB" id="A0AAN8BQC8"/>
<comment type="caution">
    <text evidence="1">The sequence shown here is derived from an EMBL/GenBank/DDBJ whole genome shotgun (WGS) entry which is preliminary data.</text>
</comment>
<evidence type="ECO:0000313" key="2">
    <source>
        <dbReference type="Proteomes" id="UP001335648"/>
    </source>
</evidence>
<protein>
    <submittedName>
        <fullName evidence="1">Uncharacterized protein</fullName>
    </submittedName>
</protein>
<dbReference type="Proteomes" id="UP001335648">
    <property type="component" value="Unassembled WGS sequence"/>
</dbReference>
<reference evidence="1 2" key="1">
    <citation type="journal article" date="2023" name="Mol. Biol. Evol.">
        <title>Genomics of Secondarily Temperate Adaptation in the Only Non-Antarctic Icefish.</title>
        <authorList>
            <person name="Rivera-Colon A.G."/>
            <person name="Rayamajhi N."/>
            <person name="Minhas B.F."/>
            <person name="Madrigal G."/>
            <person name="Bilyk K.T."/>
            <person name="Yoon V."/>
            <person name="Hune M."/>
            <person name="Gregory S."/>
            <person name="Cheng C.H.C."/>
            <person name="Catchen J.M."/>
        </authorList>
    </citation>
    <scope>NUCLEOTIDE SEQUENCE [LARGE SCALE GENOMIC DNA]</scope>
    <source>
        <strain evidence="1">JC2023a</strain>
    </source>
</reference>
<accession>A0AAN8BQC8</accession>
<gene>
    <name evidence="1" type="ORF">CesoFtcFv8_015275</name>
</gene>
<proteinExistence type="predicted"/>
<dbReference type="EMBL" id="JAULUE010002057">
    <property type="protein sequence ID" value="KAK5889257.1"/>
    <property type="molecule type" value="Genomic_DNA"/>
</dbReference>